<dbReference type="EMBL" id="FNDE01000016">
    <property type="protein sequence ID" value="SDH21464.1"/>
    <property type="molecule type" value="Genomic_DNA"/>
</dbReference>
<gene>
    <name evidence="1" type="ORF">SAMN04489735_101651</name>
</gene>
<reference evidence="1 2" key="1">
    <citation type="submission" date="2016-10" db="EMBL/GenBank/DDBJ databases">
        <authorList>
            <person name="de Groot N.N."/>
        </authorList>
    </citation>
    <scope>NUCLEOTIDE SEQUENCE [LARGE SCALE GENOMIC DNA]</scope>
    <source>
        <strain evidence="1 2">L 420-91</strain>
    </source>
</reference>
<dbReference type="Proteomes" id="UP000198956">
    <property type="component" value="Unassembled WGS sequence"/>
</dbReference>
<evidence type="ECO:0000313" key="2">
    <source>
        <dbReference type="Proteomes" id="UP000198956"/>
    </source>
</evidence>
<accession>A0A1G8AKG6</accession>
<name>A0A1G8AKG6_ANETH</name>
<dbReference type="Gene3D" id="3.40.50.300">
    <property type="entry name" value="P-loop containing nucleotide triphosphate hydrolases"/>
    <property type="match status" value="1"/>
</dbReference>
<organism evidence="1 2">
    <name type="scientific">Aneurinibacillus thermoaerophilus</name>
    <dbReference type="NCBI Taxonomy" id="143495"/>
    <lineage>
        <taxon>Bacteria</taxon>
        <taxon>Bacillati</taxon>
        <taxon>Bacillota</taxon>
        <taxon>Bacilli</taxon>
        <taxon>Bacillales</taxon>
        <taxon>Paenibacillaceae</taxon>
        <taxon>Aneurinibacillus group</taxon>
        <taxon>Aneurinibacillus</taxon>
    </lineage>
</organism>
<dbReference type="AlphaFoldDB" id="A0A1G8AKG6"/>
<evidence type="ECO:0000313" key="1">
    <source>
        <dbReference type="EMBL" id="SDH21464.1"/>
    </source>
</evidence>
<protein>
    <submittedName>
        <fullName evidence="1">Uncharacterized protein</fullName>
    </submittedName>
</protein>
<proteinExistence type="predicted"/>
<dbReference type="InterPro" id="IPR027417">
    <property type="entry name" value="P-loop_NTPase"/>
</dbReference>
<sequence>MRQIVEFTRGLIDGGEEIEPFNCEGSKPTLTQAANERELVAQIAERLQMLQVAGYKDDRCYLQNGAGNPGGVRDVAKRLTASSYRKRDQHILRQVYLSFLLISLKELNSMQSSSTTARKHSMGEILSASFFIPFVPGRCMNCTFISLAR</sequence>